<reference evidence="1 2" key="1">
    <citation type="submission" date="2015-07" db="EMBL/GenBank/DDBJ databases">
        <title>Genome sequencing of Kibdelosporangium phytohabitans.</title>
        <authorList>
            <person name="Qin S."/>
            <person name="Xing K."/>
        </authorList>
    </citation>
    <scope>NUCLEOTIDE SEQUENCE [LARGE SCALE GENOMIC DNA]</scope>
    <source>
        <strain evidence="1 2">KLBMP1111</strain>
    </source>
</reference>
<dbReference type="KEGG" id="kphy:AOZ06_30960"/>
<dbReference type="InterPro" id="IPR011041">
    <property type="entry name" value="Quinoprot_gluc/sorb_DH_b-prop"/>
</dbReference>
<dbReference type="AlphaFoldDB" id="A0A0N9I7J5"/>
<dbReference type="PANTHER" id="PTHR33546:SF1">
    <property type="entry name" value="LARGE, MULTIFUNCTIONAL SECRETED PROTEIN"/>
    <property type="match status" value="1"/>
</dbReference>
<dbReference type="PANTHER" id="PTHR33546">
    <property type="entry name" value="LARGE, MULTIFUNCTIONAL SECRETED PROTEIN-RELATED"/>
    <property type="match status" value="1"/>
</dbReference>
<name>A0A0N9I7J5_9PSEU</name>
<dbReference type="InterPro" id="IPR011042">
    <property type="entry name" value="6-blade_b-propeller_TolB-like"/>
</dbReference>
<organism evidence="1 2">
    <name type="scientific">Kibdelosporangium phytohabitans</name>
    <dbReference type="NCBI Taxonomy" id="860235"/>
    <lineage>
        <taxon>Bacteria</taxon>
        <taxon>Bacillati</taxon>
        <taxon>Actinomycetota</taxon>
        <taxon>Actinomycetes</taxon>
        <taxon>Pseudonocardiales</taxon>
        <taxon>Pseudonocardiaceae</taxon>
        <taxon>Kibdelosporangium</taxon>
    </lineage>
</organism>
<protein>
    <submittedName>
        <fullName evidence="1">Sugar dehydrogenase</fullName>
    </submittedName>
</protein>
<keyword evidence="2" id="KW-1185">Reference proteome</keyword>
<accession>A0A0N9I7J5</accession>
<dbReference type="Proteomes" id="UP000063699">
    <property type="component" value="Chromosome"/>
</dbReference>
<dbReference type="EMBL" id="CP012752">
    <property type="protein sequence ID" value="ALG10729.1"/>
    <property type="molecule type" value="Genomic_DNA"/>
</dbReference>
<dbReference type="STRING" id="860235.AOZ06_30960"/>
<gene>
    <name evidence="1" type="ORF">AOZ06_30960</name>
</gene>
<dbReference type="Gene3D" id="2.120.10.30">
    <property type="entry name" value="TolB, C-terminal domain"/>
    <property type="match status" value="1"/>
</dbReference>
<sequence length="418" mass="44177">MNGLDFPTSLVFDPGGRAYVAESGLPFGGAAPGGRIRRLDHPDQDMDSVVLVDGLAAPVTGLCWHDGALFVSEGGAGRITRVDADGSRTTIVEGMPGPGNYHTNMAVAGPDGKLYFSQGAMSNLGVIGLDAYELGWLKRLPHAHDIPGIDITLSGLNVTTADPFSDKENATVDTGSFVPFGTTTHSGQRIAAEVPCTAAVLRCDPDGSNLELVAWGIRNAFGLGFLPDGRLLALDQGADDRGSRPIGNAPDLLFEVRQGRWYGWPDYVSGVPVTDPRFAPRRGPQPRFVLAGHAALPEPETALVEFEPHVSATKFAAAASGHLVVALFGDETPMTAPPGHPEVGRGLAVVDPVGWSTRPLRGGPKLHRPIDVAFGPADGALYVIDFGRFEMSDDGVRAKAGTGCLWRWDNWEGDNDEG</sequence>
<dbReference type="SUPFAM" id="SSF50952">
    <property type="entry name" value="Soluble quinoprotein glucose dehydrogenase"/>
    <property type="match status" value="1"/>
</dbReference>
<evidence type="ECO:0000313" key="2">
    <source>
        <dbReference type="Proteomes" id="UP000063699"/>
    </source>
</evidence>
<proteinExistence type="predicted"/>
<evidence type="ECO:0000313" key="1">
    <source>
        <dbReference type="EMBL" id="ALG10729.1"/>
    </source>
</evidence>